<dbReference type="InterPro" id="IPR025402">
    <property type="entry name" value="DMP19_C"/>
</dbReference>
<evidence type="ECO:0000313" key="5">
    <source>
        <dbReference type="Proteomes" id="UP000057981"/>
    </source>
</evidence>
<feature type="signal peptide" evidence="1">
    <location>
        <begin position="1"/>
        <end position="18"/>
    </location>
</feature>
<proteinExistence type="predicted"/>
<accession>A0A0P0D6J6</accession>
<dbReference type="EMBL" id="CP012898">
    <property type="protein sequence ID" value="ALJ06547.1"/>
    <property type="molecule type" value="Genomic_DNA"/>
</dbReference>
<dbReference type="Proteomes" id="UP000057981">
    <property type="component" value="Chromosome"/>
</dbReference>
<gene>
    <name evidence="3" type="ORF">APS56_16020</name>
    <name evidence="4" type="ORF">APS56_16075</name>
</gene>
<name>A0A0P0D6J6_9FLAO</name>
<feature type="domain" description="DNA mimic protein DMP19 C-terminal" evidence="2">
    <location>
        <begin position="55"/>
        <end position="169"/>
    </location>
</feature>
<evidence type="ECO:0000256" key="1">
    <source>
        <dbReference type="SAM" id="SignalP"/>
    </source>
</evidence>
<dbReference type="Gene3D" id="1.20.1420.60">
    <property type="match status" value="1"/>
</dbReference>
<sequence>MKKLLLFISSLFFANANAQSEFDLEKTLKIERRDMIVMEIDTYLNEKSNYGENIEKLNSSQQTFLFVENLEREMNNGGFNQFYFNSSGDFSQETVNALLVIGAKKTAEIVKKANSEFKNGIVSKDRTERQTELELIEKNAEENWNKCDSEFYEYKDDLTELLIAFVIKNKTEFKK</sequence>
<feature type="chain" id="PRO_5013460811" description="DNA mimic protein DMP19 C-terminal domain-containing protein" evidence="1">
    <location>
        <begin position="19"/>
        <end position="175"/>
    </location>
</feature>
<dbReference type="PATRIC" id="fig|1736674.3.peg.3280"/>
<evidence type="ECO:0000313" key="4">
    <source>
        <dbReference type="EMBL" id="ALJ06558.1"/>
    </source>
</evidence>
<dbReference type="Pfam" id="PF14300">
    <property type="entry name" value="DMP19"/>
    <property type="match status" value="1"/>
</dbReference>
<dbReference type="KEGG" id="ahz:APS56_16075"/>
<organism evidence="3 5">
    <name type="scientific">Pseudalgibacter alginicilyticus</name>
    <dbReference type="NCBI Taxonomy" id="1736674"/>
    <lineage>
        <taxon>Bacteria</taxon>
        <taxon>Pseudomonadati</taxon>
        <taxon>Bacteroidota</taxon>
        <taxon>Flavobacteriia</taxon>
        <taxon>Flavobacteriales</taxon>
        <taxon>Flavobacteriaceae</taxon>
        <taxon>Pseudalgibacter</taxon>
    </lineage>
</organism>
<dbReference type="EMBL" id="CP012898">
    <property type="protein sequence ID" value="ALJ06558.1"/>
    <property type="molecule type" value="Genomic_DNA"/>
</dbReference>
<dbReference type="OrthoDB" id="7989464at2"/>
<evidence type="ECO:0000259" key="2">
    <source>
        <dbReference type="Pfam" id="PF14300"/>
    </source>
</evidence>
<reference evidence="3 5" key="1">
    <citation type="submission" date="2015-10" db="EMBL/GenBank/DDBJ databases">
        <authorList>
            <person name="Gilbert D.G."/>
        </authorList>
    </citation>
    <scope>NUCLEOTIDE SEQUENCE [LARGE SCALE GENOMIC DNA]</scope>
    <source>
        <strain evidence="5">HZ-22</strain>
        <strain evidence="3">HZ22</strain>
    </source>
</reference>
<keyword evidence="5" id="KW-1185">Reference proteome</keyword>
<dbReference type="KEGG" id="ahz:APS56_16020"/>
<protein>
    <recommendedName>
        <fullName evidence="2">DNA mimic protein DMP19 C-terminal domain-containing protein</fullName>
    </recommendedName>
</protein>
<dbReference type="STRING" id="1736674.APS56_16020"/>
<dbReference type="AlphaFoldDB" id="A0A0P0D6J6"/>
<evidence type="ECO:0000313" key="3">
    <source>
        <dbReference type="EMBL" id="ALJ06547.1"/>
    </source>
</evidence>
<dbReference type="RefSeq" id="WP_054730733.1">
    <property type="nucleotide sequence ID" value="NZ_CP012898.1"/>
</dbReference>
<keyword evidence="1" id="KW-0732">Signal</keyword>